<dbReference type="GO" id="GO:0005737">
    <property type="term" value="C:cytoplasm"/>
    <property type="evidence" value="ECO:0007669"/>
    <property type="project" value="TreeGrafter"/>
</dbReference>
<dbReference type="Gene3D" id="3.40.50.150">
    <property type="entry name" value="Vaccinia Virus protein VP39"/>
    <property type="match status" value="1"/>
</dbReference>
<dbReference type="GO" id="GO:0032259">
    <property type="term" value="P:methylation"/>
    <property type="evidence" value="ECO:0007669"/>
    <property type="project" value="UniProtKB-KW"/>
</dbReference>
<keyword evidence="4" id="KW-0808">Transferase</keyword>
<evidence type="ECO:0000313" key="4">
    <source>
        <dbReference type="EMBL" id="SFV33103.1"/>
    </source>
</evidence>
<name>A0A1I7NET9_9HYPH</name>
<reference evidence="5" key="1">
    <citation type="submission" date="2016-10" db="EMBL/GenBank/DDBJ databases">
        <authorList>
            <person name="Varghese N."/>
            <person name="Submissions S."/>
        </authorList>
    </citation>
    <scope>NUCLEOTIDE SEQUENCE [LARGE SCALE GENOMIC DNA]</scope>
    <source>
        <strain evidence="5">DSM 1565</strain>
    </source>
</reference>
<dbReference type="SUPFAM" id="SSF53335">
    <property type="entry name" value="S-adenosyl-L-methionine-dependent methyltransferases"/>
    <property type="match status" value="1"/>
</dbReference>
<evidence type="ECO:0000256" key="2">
    <source>
        <dbReference type="ARBA" id="ARBA00013346"/>
    </source>
</evidence>
<dbReference type="Pfam" id="PF01135">
    <property type="entry name" value="PCMT"/>
    <property type="match status" value="1"/>
</dbReference>
<dbReference type="PANTHER" id="PTHR11579">
    <property type="entry name" value="PROTEIN-L-ISOASPARTATE O-METHYLTRANSFERASE"/>
    <property type="match status" value="1"/>
</dbReference>
<dbReference type="GO" id="GO:0004719">
    <property type="term" value="F:protein-L-isoaspartate (D-aspartate) O-methyltransferase activity"/>
    <property type="evidence" value="ECO:0007669"/>
    <property type="project" value="InterPro"/>
</dbReference>
<organism evidence="4 5">
    <name type="scientific">Hyphomicrobium facile</name>
    <dbReference type="NCBI Taxonomy" id="51670"/>
    <lineage>
        <taxon>Bacteria</taxon>
        <taxon>Pseudomonadati</taxon>
        <taxon>Pseudomonadota</taxon>
        <taxon>Alphaproteobacteria</taxon>
        <taxon>Hyphomicrobiales</taxon>
        <taxon>Hyphomicrobiaceae</taxon>
        <taxon>Hyphomicrobium</taxon>
    </lineage>
</organism>
<protein>
    <recommendedName>
        <fullName evidence="2">Protein-L-isoaspartate O-methyltransferase</fullName>
    </recommendedName>
    <alternativeName>
        <fullName evidence="3">Protein L-isoaspartyl methyltransferase</fullName>
    </alternativeName>
</protein>
<dbReference type="InterPro" id="IPR029063">
    <property type="entry name" value="SAM-dependent_MTases_sf"/>
</dbReference>
<comment type="similarity">
    <text evidence="1">Belongs to the methyltransferase superfamily. L-isoaspartyl/D-aspartyl protein methyltransferase family.</text>
</comment>
<dbReference type="RefSeq" id="WP_092867255.1">
    <property type="nucleotide sequence ID" value="NZ_FPCH01000002.1"/>
</dbReference>
<keyword evidence="5" id="KW-1185">Reference proteome</keyword>
<evidence type="ECO:0000256" key="3">
    <source>
        <dbReference type="ARBA" id="ARBA00030757"/>
    </source>
</evidence>
<dbReference type="AlphaFoldDB" id="A0A1I7NET9"/>
<dbReference type="STRING" id="51670.SAMN04488557_1837"/>
<accession>A0A1I7NET9</accession>
<dbReference type="InterPro" id="IPR000682">
    <property type="entry name" value="PCMT"/>
</dbReference>
<gene>
    <name evidence="4" type="ORF">SAMN04488557_1837</name>
</gene>
<dbReference type="OrthoDB" id="9810066at2"/>
<dbReference type="Proteomes" id="UP000199423">
    <property type="component" value="Unassembled WGS sequence"/>
</dbReference>
<sequence length="217" mass="22829">MADVALQRKNMVESQIRPSDVTDRRITAAMTDIPREKFLPARLASLAYSDESLTIAPGQETLPPVVLAKLIQLAEFDAGDNVLVISESGYAAAVVAEMAKTVVALFADGQGAKAAAEAFASLAIGNVVAVSGAAASGWPAKGPYDVVLIEGGIEKIPDTIKDQIRENGRLVSIAINDKIGRAVVLHKRASIFARRDGFQAAAPLISGFAEARPAFVF</sequence>
<dbReference type="PANTHER" id="PTHR11579:SF18">
    <property type="entry name" value="PROTEIN-L-ISOASPARTATE O-METHYLTRANSFERASE"/>
    <property type="match status" value="1"/>
</dbReference>
<proteinExistence type="inferred from homology"/>
<dbReference type="EMBL" id="FPCH01000002">
    <property type="protein sequence ID" value="SFV33103.1"/>
    <property type="molecule type" value="Genomic_DNA"/>
</dbReference>
<evidence type="ECO:0000256" key="1">
    <source>
        <dbReference type="ARBA" id="ARBA00005369"/>
    </source>
</evidence>
<evidence type="ECO:0000313" key="5">
    <source>
        <dbReference type="Proteomes" id="UP000199423"/>
    </source>
</evidence>
<keyword evidence="4" id="KW-0489">Methyltransferase</keyword>